<accession>A0ABQ6MA17</accession>
<dbReference type="InterPro" id="IPR039044">
    <property type="entry name" value="Trm13"/>
</dbReference>
<dbReference type="EC" id="2.1.1.225" evidence="1"/>
<dbReference type="InterPro" id="IPR029063">
    <property type="entry name" value="SAM-dependent_MTases_sf"/>
</dbReference>
<dbReference type="SUPFAM" id="SSF53335">
    <property type="entry name" value="S-adenosyl-L-methionine-dependent methyltransferases"/>
    <property type="match status" value="1"/>
</dbReference>
<comment type="catalytic activity">
    <reaction evidence="1">
        <text>adenosine(4) in tRNA(His) + S-adenosyl-L-methionine = 2'-O-methyladenosine(4) in tRNA(His) + S-adenosyl-L-homocysteine + H(+)</text>
        <dbReference type="Rhea" id="RHEA:43196"/>
        <dbReference type="Rhea" id="RHEA-COMP:10401"/>
        <dbReference type="Rhea" id="RHEA-COMP:10402"/>
        <dbReference type="ChEBI" id="CHEBI:15378"/>
        <dbReference type="ChEBI" id="CHEBI:57856"/>
        <dbReference type="ChEBI" id="CHEBI:59789"/>
        <dbReference type="ChEBI" id="CHEBI:74411"/>
        <dbReference type="ChEBI" id="CHEBI:74477"/>
        <dbReference type="EC" id="2.1.1.225"/>
    </reaction>
</comment>
<evidence type="ECO:0000313" key="3">
    <source>
        <dbReference type="EMBL" id="GMI22342.1"/>
    </source>
</evidence>
<keyword evidence="1" id="KW-0819">tRNA processing</keyword>
<dbReference type="Pfam" id="PF13679">
    <property type="entry name" value="Methyltransf_32"/>
    <property type="match status" value="1"/>
</dbReference>
<keyword evidence="1" id="KW-0949">S-adenosyl-L-methionine</keyword>
<feature type="domain" description="Methyltransferase" evidence="2">
    <location>
        <begin position="125"/>
        <end position="237"/>
    </location>
</feature>
<comment type="caution">
    <text evidence="3">The sequence shown here is derived from an EMBL/GenBank/DDBJ whole genome shotgun (WGS) entry which is preliminary data.</text>
</comment>
<protein>
    <recommendedName>
        <fullName evidence="1">tRNA:m(4)X modification enzyme TRM13</fullName>
        <ecNumber evidence="1">2.1.1.225</ecNumber>
    </recommendedName>
</protein>
<organism evidence="3 4">
    <name type="scientific">Tetraparma gracilis</name>
    <dbReference type="NCBI Taxonomy" id="2962635"/>
    <lineage>
        <taxon>Eukaryota</taxon>
        <taxon>Sar</taxon>
        <taxon>Stramenopiles</taxon>
        <taxon>Ochrophyta</taxon>
        <taxon>Bolidophyceae</taxon>
        <taxon>Parmales</taxon>
        <taxon>Triparmaceae</taxon>
        <taxon>Tetraparma</taxon>
    </lineage>
</organism>
<dbReference type="Proteomes" id="UP001165060">
    <property type="component" value="Unassembled WGS sequence"/>
</dbReference>
<comment type="function">
    <text evidence="1">tRNA methylase which 2'-O-methylates cytidine(4) in tRNA(Pro) and tRNA(Gly)(GCC), and adenosine(4) in tRNA(His).</text>
</comment>
<sequence length="378" mass="40859">MDLINPPPPLDPRTNKPFTAKALRLYQYKAAKKLAKLSTRAESHSAALSSTLSLLASLPPSFPSASTLSQPHYSYPTLPAVHFPPSISVPLVSRLLSRSPEYNRKNSPQELSLLHQLRLLSSSLPSSFQVLDIGGGNGNLASLAALLLNCPVTIVERDAHPVTLEHERSLPPSVRSLVTRVQADIAAFSLPPDSPPTLLLAKHLCGFGSDAAIKFAARERAVVGCVVATCCLCKIAEPGMPAAFADMYSLPEEEGGATIVEKLARVTSWRAGEKSESSVITEPMVKAAERVEDVYSALRRDKLQGRFESVKEITFVEDCDEGGGSQQNRCLVAGGQAAEREGEKEEFLEFVEAQIARFEADPSLDLPFDFRGPVARAE</sequence>
<comment type="similarity">
    <text evidence="1">Belongs to the methyltransferase TRM13 family.</text>
</comment>
<proteinExistence type="inferred from homology"/>
<evidence type="ECO:0000256" key="1">
    <source>
        <dbReference type="RuleBase" id="RU367103"/>
    </source>
</evidence>
<keyword evidence="1" id="KW-0863">Zinc-finger</keyword>
<keyword evidence="4" id="KW-1185">Reference proteome</keyword>
<keyword evidence="1" id="KW-0808">Transferase</keyword>
<keyword evidence="1" id="KW-0862">Zinc</keyword>
<name>A0ABQ6MA17_9STRA</name>
<dbReference type="InterPro" id="IPR025714">
    <property type="entry name" value="Methyltranfer_dom"/>
</dbReference>
<keyword evidence="1" id="KW-0489">Methyltransferase</keyword>
<dbReference type="PANTHER" id="PTHR12998:SF0">
    <property type="entry name" value="TRNA:M(4)X MODIFICATION ENZYME TRM13 HOMOLOG"/>
    <property type="match status" value="1"/>
</dbReference>
<dbReference type="PANTHER" id="PTHR12998">
    <property type="entry name" value="TRNA:M(4)X MODIFICATION ENZYME TRM13 HOMOLOG"/>
    <property type="match status" value="1"/>
</dbReference>
<dbReference type="Gene3D" id="3.40.50.150">
    <property type="entry name" value="Vaccinia Virus protein VP39"/>
    <property type="match status" value="1"/>
</dbReference>
<keyword evidence="1" id="KW-0479">Metal-binding</keyword>
<dbReference type="EMBL" id="BRYB01002597">
    <property type="protein sequence ID" value="GMI22342.1"/>
    <property type="molecule type" value="Genomic_DNA"/>
</dbReference>
<evidence type="ECO:0000313" key="4">
    <source>
        <dbReference type="Proteomes" id="UP001165060"/>
    </source>
</evidence>
<evidence type="ECO:0000259" key="2">
    <source>
        <dbReference type="Pfam" id="PF13679"/>
    </source>
</evidence>
<comment type="catalytic activity">
    <reaction evidence="1">
        <text>cytidine(4) in tRNA(Gly)(GCC) + S-adenosyl-L-methionine = 2'-O-methylcytidine(4) in tRNA(Gly)(GCC) + S-adenosyl-L-homocysteine + H(+)</text>
        <dbReference type="Rhea" id="RHEA:43192"/>
        <dbReference type="Rhea" id="RHEA-COMP:10399"/>
        <dbReference type="Rhea" id="RHEA-COMP:10400"/>
        <dbReference type="ChEBI" id="CHEBI:15378"/>
        <dbReference type="ChEBI" id="CHEBI:57856"/>
        <dbReference type="ChEBI" id="CHEBI:59789"/>
        <dbReference type="ChEBI" id="CHEBI:74495"/>
        <dbReference type="ChEBI" id="CHEBI:82748"/>
        <dbReference type="EC" id="2.1.1.225"/>
    </reaction>
</comment>
<gene>
    <name evidence="3" type="ORF">TeGR_g2883</name>
</gene>
<comment type="catalytic activity">
    <reaction evidence="1">
        <text>cytidine(4) in tRNA(Pro) + S-adenosyl-L-methionine = 2'-O-methylcytidine(4) in tRNA(Pro) + S-adenosyl-L-homocysteine + H(+)</text>
        <dbReference type="Rhea" id="RHEA:32767"/>
        <dbReference type="Rhea" id="RHEA-COMP:10397"/>
        <dbReference type="Rhea" id="RHEA-COMP:10398"/>
        <dbReference type="ChEBI" id="CHEBI:15378"/>
        <dbReference type="ChEBI" id="CHEBI:57856"/>
        <dbReference type="ChEBI" id="CHEBI:59789"/>
        <dbReference type="ChEBI" id="CHEBI:74495"/>
        <dbReference type="ChEBI" id="CHEBI:82748"/>
        <dbReference type="EC" id="2.1.1.225"/>
    </reaction>
</comment>
<reference evidence="3 4" key="1">
    <citation type="journal article" date="2023" name="Commun. Biol.">
        <title>Genome analysis of Parmales, the sister group of diatoms, reveals the evolutionary specialization of diatoms from phago-mixotrophs to photoautotrophs.</title>
        <authorList>
            <person name="Ban H."/>
            <person name="Sato S."/>
            <person name="Yoshikawa S."/>
            <person name="Yamada K."/>
            <person name="Nakamura Y."/>
            <person name="Ichinomiya M."/>
            <person name="Sato N."/>
            <person name="Blanc-Mathieu R."/>
            <person name="Endo H."/>
            <person name="Kuwata A."/>
            <person name="Ogata H."/>
        </authorList>
    </citation>
    <scope>NUCLEOTIDE SEQUENCE [LARGE SCALE GENOMIC DNA]</scope>
</reference>